<gene>
    <name evidence="1" type="ORF">LCGC14_0370280</name>
</gene>
<protein>
    <recommendedName>
        <fullName evidence="2">SprT-like domain-containing protein</fullName>
    </recommendedName>
</protein>
<evidence type="ECO:0000313" key="1">
    <source>
        <dbReference type="EMBL" id="KKN76519.1"/>
    </source>
</evidence>
<evidence type="ECO:0008006" key="2">
    <source>
        <dbReference type="Google" id="ProtNLM"/>
    </source>
</evidence>
<proteinExistence type="predicted"/>
<dbReference type="EMBL" id="LAZR01000295">
    <property type="protein sequence ID" value="KKN76519.1"/>
    <property type="molecule type" value="Genomic_DNA"/>
</dbReference>
<sequence length="128" mass="14771">MALKDKTDVKDNTTQGQRDFLLFQKTFKEYQKLFGLTGYKVYFKYEPIDGAFASITCAQNDMVATVRLNSKLPDKDGRHKDIRGSAIHEVLHLLLMRLEIIAKCRYVASEEIYESVEEIVHKLEGLIK</sequence>
<name>A0A0F9TBG0_9ZZZZ</name>
<organism evidence="1">
    <name type="scientific">marine sediment metagenome</name>
    <dbReference type="NCBI Taxonomy" id="412755"/>
    <lineage>
        <taxon>unclassified sequences</taxon>
        <taxon>metagenomes</taxon>
        <taxon>ecological metagenomes</taxon>
    </lineage>
</organism>
<comment type="caution">
    <text evidence="1">The sequence shown here is derived from an EMBL/GenBank/DDBJ whole genome shotgun (WGS) entry which is preliminary data.</text>
</comment>
<reference evidence="1" key="1">
    <citation type="journal article" date="2015" name="Nature">
        <title>Complex archaea that bridge the gap between prokaryotes and eukaryotes.</title>
        <authorList>
            <person name="Spang A."/>
            <person name="Saw J.H."/>
            <person name="Jorgensen S.L."/>
            <person name="Zaremba-Niedzwiedzka K."/>
            <person name="Martijn J."/>
            <person name="Lind A.E."/>
            <person name="van Eijk R."/>
            <person name="Schleper C."/>
            <person name="Guy L."/>
            <person name="Ettema T.J."/>
        </authorList>
    </citation>
    <scope>NUCLEOTIDE SEQUENCE</scope>
</reference>
<accession>A0A0F9TBG0</accession>
<dbReference type="AlphaFoldDB" id="A0A0F9TBG0"/>